<evidence type="ECO:0000256" key="7">
    <source>
        <dbReference type="ARBA" id="ARBA00023136"/>
    </source>
</evidence>
<dbReference type="InterPro" id="IPR043427">
    <property type="entry name" value="YscJ/FliF"/>
</dbReference>
<evidence type="ECO:0000256" key="10">
    <source>
        <dbReference type="SAM" id="MobiDB-lite"/>
    </source>
</evidence>
<dbReference type="Proteomes" id="UP000198926">
    <property type="component" value="Unassembled WGS sequence"/>
</dbReference>
<dbReference type="GO" id="GO:0071973">
    <property type="term" value="P:bacterial-type flagellum-dependent cell motility"/>
    <property type="evidence" value="ECO:0007669"/>
    <property type="project" value="InterPro"/>
</dbReference>
<dbReference type="AlphaFoldDB" id="A0A1I6MUE7"/>
<proteinExistence type="inferred from homology"/>
<dbReference type="GO" id="GO:0003774">
    <property type="term" value="F:cytoskeletal motor activity"/>
    <property type="evidence" value="ECO:0007669"/>
    <property type="project" value="InterPro"/>
</dbReference>
<evidence type="ECO:0000256" key="4">
    <source>
        <dbReference type="ARBA" id="ARBA00022475"/>
    </source>
</evidence>
<dbReference type="STRING" id="1123755.SAMN05444714_2140"/>
<dbReference type="InterPro" id="IPR045851">
    <property type="entry name" value="AMP-bd_C_sf"/>
</dbReference>
<dbReference type="EMBL" id="FOZM01000002">
    <property type="protein sequence ID" value="SFS19269.1"/>
    <property type="molecule type" value="Genomic_DNA"/>
</dbReference>
<feature type="transmembrane region" description="Helical" evidence="11">
    <location>
        <begin position="420"/>
        <end position="438"/>
    </location>
</feature>
<evidence type="ECO:0000256" key="1">
    <source>
        <dbReference type="ARBA" id="ARBA00004117"/>
    </source>
</evidence>
<feature type="region of interest" description="Disordered" evidence="10">
    <location>
        <begin position="256"/>
        <end position="320"/>
    </location>
</feature>
<feature type="compositionally biased region" description="Low complexity" evidence="10">
    <location>
        <begin position="272"/>
        <end position="285"/>
    </location>
</feature>
<feature type="compositionally biased region" description="Low complexity" evidence="10">
    <location>
        <begin position="298"/>
        <end position="312"/>
    </location>
</feature>
<dbReference type="Pfam" id="PF01514">
    <property type="entry name" value="YscJ_FliF"/>
    <property type="match status" value="1"/>
</dbReference>
<keyword evidence="14" id="KW-0282">Flagellum</keyword>
<feature type="compositionally biased region" description="Basic and acidic residues" evidence="10">
    <location>
        <begin position="258"/>
        <end position="267"/>
    </location>
</feature>
<keyword evidence="6 11" id="KW-1133">Transmembrane helix</keyword>
<dbReference type="PANTHER" id="PTHR30046:SF0">
    <property type="entry name" value="FLAGELLAR M-RING PROTEIN"/>
    <property type="match status" value="1"/>
</dbReference>
<keyword evidence="14" id="KW-0966">Cell projection</keyword>
<comment type="function">
    <text evidence="9">The M ring may be actively involved in energy transduction.</text>
</comment>
<evidence type="ECO:0000256" key="6">
    <source>
        <dbReference type="ARBA" id="ARBA00022989"/>
    </source>
</evidence>
<name>A0A1I6MUE7_9RHOB</name>
<evidence type="ECO:0000256" key="11">
    <source>
        <dbReference type="SAM" id="Phobius"/>
    </source>
</evidence>
<feature type="compositionally biased region" description="Polar residues" evidence="10">
    <location>
        <begin position="215"/>
        <end position="224"/>
    </location>
</feature>
<comment type="similarity">
    <text evidence="3 9">Belongs to the FliF family.</text>
</comment>
<dbReference type="PANTHER" id="PTHR30046">
    <property type="entry name" value="FLAGELLAR M-RING PROTEIN"/>
    <property type="match status" value="1"/>
</dbReference>
<dbReference type="InterPro" id="IPR000067">
    <property type="entry name" value="FlgMring_FliF"/>
</dbReference>
<sequence>MKNLLDIWNQLGIGRRIALVVAGLAVFAAVSFLARNAAQPEMSLLFGGLEGQAAGDVISALEQGGVNFEVRGNAVYVPTSERDQLRMNLAGQGLPMNGNRGYELLDQLSGFSTTSQMFDAAYWRAKEGELARTIVASPHIQTARVHISTPSRRPFEREQTQTAAVTVTANGGMSEEHVRALQFLVSAAVPRLQSSDVAVIDDSGRLLSGGDQENHAQSTEQRSQALRHRAERLLSARVGPGNAIVEVTIDATTSMEQINERRVDPESRIAISTETTESSGNSSDTRGGPVTVASNLPDGDANGENATANNETSESRTLTNYDISETERQLIKGPGEIRRLTVAVLVNDVETAQSDGTTVSTPREPEELQALRELVASAVGLDEARGDTLTLRSMRFEPSPNLGTEATSAVALQGLDIMDLIQVIAFALVAIVLGLFVIRPILANARTAVTLEEPELSGSSDLQQPVEMAIDSSALDSFMSSGLGAGDAIEQDASSRLRQMIADRQTETLQVLEDWISSGDQQKKAS</sequence>
<evidence type="ECO:0000313" key="15">
    <source>
        <dbReference type="Proteomes" id="UP000198926"/>
    </source>
</evidence>
<evidence type="ECO:0000256" key="9">
    <source>
        <dbReference type="PIRNR" id="PIRNR004862"/>
    </source>
</evidence>
<evidence type="ECO:0000256" key="3">
    <source>
        <dbReference type="ARBA" id="ARBA00007971"/>
    </source>
</evidence>
<keyword evidence="7 11" id="KW-0472">Membrane</keyword>
<gene>
    <name evidence="14" type="ORF">SAMN05444714_2140</name>
</gene>
<feature type="domain" description="Flagellar M-ring C-terminal" evidence="13">
    <location>
        <begin position="234"/>
        <end position="396"/>
    </location>
</feature>
<feature type="domain" description="Flagellar M-ring N-terminal" evidence="12">
    <location>
        <begin position="38"/>
        <end position="208"/>
    </location>
</feature>
<evidence type="ECO:0000256" key="5">
    <source>
        <dbReference type="ARBA" id="ARBA00022692"/>
    </source>
</evidence>
<evidence type="ECO:0000313" key="14">
    <source>
        <dbReference type="EMBL" id="SFS19269.1"/>
    </source>
</evidence>
<keyword evidence="14" id="KW-0969">Cilium</keyword>
<dbReference type="InterPro" id="IPR006182">
    <property type="entry name" value="FliF_N_dom"/>
</dbReference>
<feature type="region of interest" description="Disordered" evidence="10">
    <location>
        <begin position="204"/>
        <end position="225"/>
    </location>
</feature>
<protein>
    <recommendedName>
        <fullName evidence="9">Flagellar M-ring protein</fullName>
    </recommendedName>
</protein>
<dbReference type="NCBIfam" id="TIGR00206">
    <property type="entry name" value="fliF"/>
    <property type="match status" value="1"/>
</dbReference>
<evidence type="ECO:0000259" key="12">
    <source>
        <dbReference type="Pfam" id="PF01514"/>
    </source>
</evidence>
<dbReference type="PIRSF" id="PIRSF004862">
    <property type="entry name" value="FliF"/>
    <property type="match status" value="1"/>
</dbReference>
<accession>A0A1I6MUE7</accession>
<evidence type="ECO:0000256" key="8">
    <source>
        <dbReference type="ARBA" id="ARBA00023143"/>
    </source>
</evidence>
<keyword evidence="8 9" id="KW-0975">Bacterial flagellum</keyword>
<dbReference type="GO" id="GO:0005886">
    <property type="term" value="C:plasma membrane"/>
    <property type="evidence" value="ECO:0007669"/>
    <property type="project" value="UniProtKB-SubCell"/>
</dbReference>
<evidence type="ECO:0000259" key="13">
    <source>
        <dbReference type="Pfam" id="PF08345"/>
    </source>
</evidence>
<keyword evidence="15" id="KW-1185">Reference proteome</keyword>
<keyword evidence="4" id="KW-1003">Cell membrane</keyword>
<dbReference type="GO" id="GO:0009431">
    <property type="term" value="C:bacterial-type flagellum basal body, MS ring"/>
    <property type="evidence" value="ECO:0007669"/>
    <property type="project" value="InterPro"/>
</dbReference>
<comment type="subcellular location">
    <subcellularLocation>
        <location evidence="1 9">Bacterial flagellum basal body</location>
    </subcellularLocation>
    <subcellularLocation>
        <location evidence="2">Cell membrane</location>
        <topology evidence="2">Multi-pass membrane protein</topology>
    </subcellularLocation>
</comment>
<organism evidence="14 15">
    <name type="scientific">Yoonia litorea</name>
    <dbReference type="NCBI Taxonomy" id="1123755"/>
    <lineage>
        <taxon>Bacteria</taxon>
        <taxon>Pseudomonadati</taxon>
        <taxon>Pseudomonadota</taxon>
        <taxon>Alphaproteobacteria</taxon>
        <taxon>Rhodobacterales</taxon>
        <taxon>Paracoccaceae</taxon>
        <taxon>Yoonia</taxon>
    </lineage>
</organism>
<dbReference type="PRINTS" id="PR01009">
    <property type="entry name" value="FLGMRINGFLIF"/>
</dbReference>
<dbReference type="Pfam" id="PF08345">
    <property type="entry name" value="YscJ_FliF_C"/>
    <property type="match status" value="1"/>
</dbReference>
<reference evidence="14 15" key="1">
    <citation type="submission" date="2016-10" db="EMBL/GenBank/DDBJ databases">
        <authorList>
            <person name="de Groot N.N."/>
        </authorList>
    </citation>
    <scope>NUCLEOTIDE SEQUENCE [LARGE SCALE GENOMIC DNA]</scope>
    <source>
        <strain evidence="14 15">DSM 29433</strain>
    </source>
</reference>
<dbReference type="Gene3D" id="3.30.300.30">
    <property type="match status" value="1"/>
</dbReference>
<evidence type="ECO:0000256" key="2">
    <source>
        <dbReference type="ARBA" id="ARBA00004651"/>
    </source>
</evidence>
<keyword evidence="5 11" id="KW-0812">Transmembrane</keyword>
<dbReference type="InterPro" id="IPR013556">
    <property type="entry name" value="Flag_M-ring_C"/>
</dbReference>